<evidence type="ECO:0000256" key="2">
    <source>
        <dbReference type="SAM" id="Phobius"/>
    </source>
</evidence>
<evidence type="ECO:0000313" key="4">
    <source>
        <dbReference type="Proteomes" id="UP000095009"/>
    </source>
</evidence>
<gene>
    <name evidence="3" type="ORF">NADFUDRAFT_41172</name>
</gene>
<feature type="compositionally biased region" description="Low complexity" evidence="1">
    <location>
        <begin position="380"/>
        <end position="392"/>
    </location>
</feature>
<keyword evidence="4" id="KW-1185">Reference proteome</keyword>
<evidence type="ECO:0000256" key="1">
    <source>
        <dbReference type="SAM" id="MobiDB-lite"/>
    </source>
</evidence>
<accession>A0A1E3PM74</accession>
<feature type="transmembrane region" description="Helical" evidence="2">
    <location>
        <begin position="54"/>
        <end position="77"/>
    </location>
</feature>
<feature type="transmembrane region" description="Helical" evidence="2">
    <location>
        <begin position="25"/>
        <end position="47"/>
    </location>
</feature>
<proteinExistence type="predicted"/>
<keyword evidence="2" id="KW-0472">Membrane</keyword>
<evidence type="ECO:0000313" key="3">
    <source>
        <dbReference type="EMBL" id="ODQ66533.1"/>
    </source>
</evidence>
<keyword evidence="2" id="KW-1133">Transmembrane helix</keyword>
<organism evidence="3 4">
    <name type="scientific">Nadsonia fulvescens var. elongata DSM 6958</name>
    <dbReference type="NCBI Taxonomy" id="857566"/>
    <lineage>
        <taxon>Eukaryota</taxon>
        <taxon>Fungi</taxon>
        <taxon>Dikarya</taxon>
        <taxon>Ascomycota</taxon>
        <taxon>Saccharomycotina</taxon>
        <taxon>Dipodascomycetes</taxon>
        <taxon>Dipodascales</taxon>
        <taxon>Dipodascales incertae sedis</taxon>
        <taxon>Nadsonia</taxon>
    </lineage>
</organism>
<dbReference type="Proteomes" id="UP000095009">
    <property type="component" value="Unassembled WGS sequence"/>
</dbReference>
<keyword evidence="2" id="KW-0812">Transmembrane</keyword>
<reference evidence="3 4" key="1">
    <citation type="journal article" date="2016" name="Proc. Natl. Acad. Sci. U.S.A.">
        <title>Comparative genomics of biotechnologically important yeasts.</title>
        <authorList>
            <person name="Riley R."/>
            <person name="Haridas S."/>
            <person name="Wolfe K.H."/>
            <person name="Lopes M.R."/>
            <person name="Hittinger C.T."/>
            <person name="Goeker M."/>
            <person name="Salamov A.A."/>
            <person name="Wisecaver J.H."/>
            <person name="Long T.M."/>
            <person name="Calvey C.H."/>
            <person name="Aerts A.L."/>
            <person name="Barry K.W."/>
            <person name="Choi C."/>
            <person name="Clum A."/>
            <person name="Coughlan A.Y."/>
            <person name="Deshpande S."/>
            <person name="Douglass A.P."/>
            <person name="Hanson S.J."/>
            <person name="Klenk H.-P."/>
            <person name="LaButti K.M."/>
            <person name="Lapidus A."/>
            <person name="Lindquist E.A."/>
            <person name="Lipzen A.M."/>
            <person name="Meier-Kolthoff J.P."/>
            <person name="Ohm R.A."/>
            <person name="Otillar R.P."/>
            <person name="Pangilinan J.L."/>
            <person name="Peng Y."/>
            <person name="Rokas A."/>
            <person name="Rosa C.A."/>
            <person name="Scheuner C."/>
            <person name="Sibirny A.A."/>
            <person name="Slot J.C."/>
            <person name="Stielow J.B."/>
            <person name="Sun H."/>
            <person name="Kurtzman C.P."/>
            <person name="Blackwell M."/>
            <person name="Grigoriev I.V."/>
            <person name="Jeffries T.W."/>
        </authorList>
    </citation>
    <scope>NUCLEOTIDE SEQUENCE [LARGE SCALE GENOMIC DNA]</scope>
    <source>
        <strain evidence="3 4">DSM 6958</strain>
    </source>
</reference>
<dbReference type="AlphaFoldDB" id="A0A1E3PM74"/>
<feature type="compositionally biased region" description="Basic residues" evidence="1">
    <location>
        <begin position="167"/>
        <end position="183"/>
    </location>
</feature>
<feature type="region of interest" description="Disordered" evidence="1">
    <location>
        <begin position="373"/>
        <end position="392"/>
    </location>
</feature>
<feature type="region of interest" description="Disordered" evidence="1">
    <location>
        <begin position="154"/>
        <end position="194"/>
    </location>
</feature>
<sequence length="446" mass="51218">MEDKELEALLIATALQNQRSWSYKVYGIFLNVLVHILIINIKLIFYFRDIITVLLNLLLTFFLFPIDLLIVLLYPVACHCRTIKKQRAQAVDAKKEKALQQEEFLDLNSIRQLFWLGSGISTGKFFSTLKFPEKVTRREESVDYHEERVGPNVVSGWRSTMNPHNKSPPRMRNKKKMNRKQKYSKTNTIPLDGPNKMNGFTRFIEMIKSFVWPVKIDQPESAHRPASHQVHSYEYDEPSFNNETQGGFINIADRNEDNYGDREMNLCDNSDNNSDRSFSENAYEGDVDTVSSIINPNLGNKNNHQNFSAIRNIGTNNHLLKVDSGSHITDATSSSVVLSMISTADDGEDDFVSTDESLTPEVRSSRAKRIFHRRYRSHSENNSTNESNKKQQNIQSVGNNFNGIEVVDLGNPAPSVWRDYYKRTRLRSRSKMDNQSLTPMTEDCSN</sequence>
<dbReference type="EMBL" id="KV454408">
    <property type="protein sequence ID" value="ODQ66533.1"/>
    <property type="molecule type" value="Genomic_DNA"/>
</dbReference>
<name>A0A1E3PM74_9ASCO</name>
<protein>
    <submittedName>
        <fullName evidence="3">Uncharacterized protein</fullName>
    </submittedName>
</protein>